<dbReference type="RefSeq" id="WP_338226927.1">
    <property type="nucleotide sequence ID" value="NZ_BTPE01000001.1"/>
</dbReference>
<dbReference type="PANTHER" id="PTHR36504">
    <property type="entry name" value="LIPOPOLYSACCHARIDE EXPORT SYSTEM PROTEIN LPTA"/>
    <property type="match status" value="1"/>
</dbReference>
<dbReference type="InterPro" id="IPR052037">
    <property type="entry name" value="LPS_export_LptA"/>
</dbReference>
<dbReference type="InterPro" id="IPR005653">
    <property type="entry name" value="OstA-like_N"/>
</dbReference>
<accession>A0ABQ6PWU4</accession>
<dbReference type="PANTHER" id="PTHR36504:SF1">
    <property type="entry name" value="LIPOPOLYSACCHARIDE EXPORT SYSTEM PROTEIN LPTA"/>
    <property type="match status" value="1"/>
</dbReference>
<keyword evidence="4" id="KW-1185">Reference proteome</keyword>
<dbReference type="Gene3D" id="2.60.450.10">
    <property type="entry name" value="Lipopolysaccharide (LPS) transport protein A like domain"/>
    <property type="match status" value="2"/>
</dbReference>
<sequence length="564" mass="64572">MSLRAVGLLVCANFAPAVFDYMTRISFLFCLVLLISFSGEKLFAQQGSTLEINQADVLIGASGFERLVGNVKMKHQNSLISCDSAHFFRAENKARLFGNVQIKDVEDPIVTNSRYAEYDGNTKIAKLRNKVVFTNQETTLTTEFLDYNRETNVATYFNDGKVVDSVNVLTSKRGVYEINYEKITFLDDVVLVNPDYTMKTDNLVYLTIPKTAETIGLTNLISKEGNTLDAQNGSFYDTQKKQFRFFDGIVETEESRVKAMELFYDENLAYYEGKEDVRVLNKEQQTEVFGDEGKYWEERKYSLVYGKSLVRRYFEKDTLYMTADTLISQDSEADTAKYLLAFKSIKLYKTDLSGLADSLLYNYSDSSIQLFQKPVLWNQKSQISADSMVFYIANENLDRVRMKDKAFAIMTDTLLNFNQMKGRQMDGKFVEGQIQTLEVVGNAESLYYALEADTVNQGINKILSASIKMDFEEGAVRRANFSVRPDGKFTPVQLITEENSRLEGFQWRIEEKPTKETIDAWRKVEEIDSKQKNLFNEPDVKLMMPTEEEIQNQLKKSGFGPDKP</sequence>
<evidence type="ECO:0000259" key="2">
    <source>
        <dbReference type="Pfam" id="PF13100"/>
    </source>
</evidence>
<evidence type="ECO:0000256" key="1">
    <source>
        <dbReference type="ARBA" id="ARBA00022729"/>
    </source>
</evidence>
<organism evidence="3 4">
    <name type="scientific">Algoriphagus taiwanensis</name>
    <dbReference type="NCBI Taxonomy" id="1445656"/>
    <lineage>
        <taxon>Bacteria</taxon>
        <taxon>Pseudomonadati</taxon>
        <taxon>Bacteroidota</taxon>
        <taxon>Cytophagia</taxon>
        <taxon>Cytophagales</taxon>
        <taxon>Cyclobacteriaceae</taxon>
        <taxon>Algoriphagus</taxon>
    </lineage>
</organism>
<gene>
    <name evidence="3" type="ORF">Ataiwa_03880</name>
</gene>
<dbReference type="Pfam" id="PF13100">
    <property type="entry name" value="OstA_2"/>
    <property type="match status" value="1"/>
</dbReference>
<evidence type="ECO:0000313" key="4">
    <source>
        <dbReference type="Proteomes" id="UP001307705"/>
    </source>
</evidence>
<protein>
    <submittedName>
        <fullName evidence="3">OstA-like protein</fullName>
    </submittedName>
</protein>
<proteinExistence type="predicted"/>
<keyword evidence="1" id="KW-0732">Signal</keyword>
<evidence type="ECO:0000313" key="3">
    <source>
        <dbReference type="EMBL" id="GMQ32116.1"/>
    </source>
</evidence>
<dbReference type="Proteomes" id="UP001307705">
    <property type="component" value="Unassembled WGS sequence"/>
</dbReference>
<dbReference type="EMBL" id="BTPE01000001">
    <property type="protein sequence ID" value="GMQ32116.1"/>
    <property type="molecule type" value="Genomic_DNA"/>
</dbReference>
<reference evidence="3 4" key="1">
    <citation type="submission" date="2023-08" db="EMBL/GenBank/DDBJ databases">
        <title>Draft genome sequence of Algoriphagus taiwanensis.</title>
        <authorList>
            <person name="Takatani N."/>
            <person name="Hosokawa M."/>
            <person name="Sawabe T."/>
        </authorList>
    </citation>
    <scope>NUCLEOTIDE SEQUENCE [LARGE SCALE GENOMIC DNA]</scope>
    <source>
        <strain evidence="3 4">JCM 19755</strain>
    </source>
</reference>
<name>A0ABQ6PWU4_9BACT</name>
<feature type="domain" description="Organic solvent tolerance-like N-terminal" evidence="2">
    <location>
        <begin position="65"/>
        <end position="201"/>
    </location>
</feature>
<comment type="caution">
    <text evidence="3">The sequence shown here is derived from an EMBL/GenBank/DDBJ whole genome shotgun (WGS) entry which is preliminary data.</text>
</comment>